<keyword evidence="5 9" id="KW-0863">Zinc-finger</keyword>
<dbReference type="Gene3D" id="3.30.160.60">
    <property type="entry name" value="Classic Zinc Finger"/>
    <property type="match status" value="4"/>
</dbReference>
<evidence type="ECO:0000313" key="13">
    <source>
        <dbReference type="Proteomes" id="UP000515152"/>
    </source>
</evidence>
<evidence type="ECO:0000259" key="12">
    <source>
        <dbReference type="PROSITE" id="PS50157"/>
    </source>
</evidence>
<dbReference type="FunFam" id="3.30.160.60:FF:001954">
    <property type="entry name" value="Zinc finger protein 787"/>
    <property type="match status" value="1"/>
</dbReference>
<evidence type="ECO:0000256" key="1">
    <source>
        <dbReference type="ARBA" id="ARBA00004123"/>
    </source>
</evidence>
<keyword evidence="6" id="KW-0862">Zinc</keyword>
<keyword evidence="13" id="KW-1185">Reference proteome</keyword>
<dbReference type="AlphaFoldDB" id="A0A6P8F2E3"/>
<feature type="region of interest" description="Disordered" evidence="11">
    <location>
        <begin position="137"/>
        <end position="185"/>
    </location>
</feature>
<dbReference type="GO" id="GO:0003677">
    <property type="term" value="F:DNA binding"/>
    <property type="evidence" value="ECO:0007669"/>
    <property type="project" value="UniProtKB-KW"/>
</dbReference>
<accession>A0A6P8F2E3</accession>
<keyword evidence="7" id="KW-0238">DNA-binding</keyword>
<feature type="region of interest" description="Disordered" evidence="11">
    <location>
        <begin position="272"/>
        <end position="326"/>
    </location>
</feature>
<feature type="region of interest" description="Disordered" evidence="11">
    <location>
        <begin position="206"/>
        <end position="236"/>
    </location>
</feature>
<dbReference type="PANTHER" id="PTHR24394">
    <property type="entry name" value="ZINC FINGER PROTEIN"/>
    <property type="match status" value="1"/>
</dbReference>
<evidence type="ECO:0000256" key="2">
    <source>
        <dbReference type="ARBA" id="ARBA00006991"/>
    </source>
</evidence>
<dbReference type="PANTHER" id="PTHR24394:SF44">
    <property type="entry name" value="ZINC FINGER PROTEIN 271-LIKE"/>
    <property type="match status" value="1"/>
</dbReference>
<keyword evidence="3" id="KW-0479">Metal-binding</keyword>
<feature type="domain" description="C2H2-type" evidence="12">
    <location>
        <begin position="412"/>
        <end position="439"/>
    </location>
</feature>
<sequence>MTDVNCGSLQTQLGAIMEVLAKAAITEIIQLFDDSYAVLRLEISRHQNDNVELKRKLQEAKEELRTVQIRIEADDLAGQDWSPLRGGVGGAARCSSPEQPLSAEDKCSSTQGQESDLMQIKEERLEDDLWNQGLEPMKYETTTAGNSHFNRRLYTDRSSSQRNPESTPGPKHPSFTFTQDPSTHMSCIPDINSHLTQTSISNTHLAYPQSSNTYPPDPPAHFTDMHGPQGDLKHAQGTSRALTHAQDCHTPVTTHVPEALEFGELRLKAERREEEQAALGHQETRGERGREKQTDGRPADQEDAQLWGPLTEEEEEEEEEHDSDTNHSFDELLYGMEQYSHVHGDELHLDTSQTPPSMHDTSVEVFGADMAVTQSQLLQRTAHQGHMQARRTAPPTGSQFHPHVPSHELPPHICSICKKDFTSLPYLRKHLRSHSGERPFTCSICYKHFLCSSHLTIHLRTHTGERPYACSTCGKRFTQQSSLKTHQSVHSGLRPYSCSYCGKNYTLMHHLKRHMGTHEKC</sequence>
<dbReference type="RefSeq" id="XP_031418944.1">
    <property type="nucleotide sequence ID" value="XM_031563084.2"/>
</dbReference>
<dbReference type="GeneID" id="105903818"/>
<feature type="compositionally biased region" description="Polar residues" evidence="11">
    <location>
        <begin position="156"/>
        <end position="166"/>
    </location>
</feature>
<feature type="domain" description="C2H2-type" evidence="12">
    <location>
        <begin position="440"/>
        <end position="467"/>
    </location>
</feature>
<evidence type="ECO:0000256" key="8">
    <source>
        <dbReference type="ARBA" id="ARBA00023242"/>
    </source>
</evidence>
<dbReference type="FunFam" id="3.30.160.60:FF:000110">
    <property type="entry name" value="Zinc finger protein-like"/>
    <property type="match status" value="1"/>
</dbReference>
<comment type="similarity">
    <text evidence="2">Belongs to the krueppel C2H2-type zinc-finger protein family.</text>
</comment>
<dbReference type="InterPro" id="IPR036236">
    <property type="entry name" value="Znf_C2H2_sf"/>
</dbReference>
<dbReference type="SMART" id="SM00355">
    <property type="entry name" value="ZnF_C2H2"/>
    <property type="match status" value="4"/>
</dbReference>
<feature type="compositionally biased region" description="Polar residues" evidence="11">
    <location>
        <begin position="175"/>
        <end position="185"/>
    </location>
</feature>
<keyword evidence="10" id="KW-0175">Coiled coil</keyword>
<keyword evidence="8" id="KW-0539">Nucleus</keyword>
<dbReference type="Proteomes" id="UP000515152">
    <property type="component" value="Chromosome 25"/>
</dbReference>
<evidence type="ECO:0000256" key="10">
    <source>
        <dbReference type="SAM" id="Coils"/>
    </source>
</evidence>
<dbReference type="GO" id="GO:0000981">
    <property type="term" value="F:DNA-binding transcription factor activity, RNA polymerase II-specific"/>
    <property type="evidence" value="ECO:0007669"/>
    <property type="project" value="TreeGrafter"/>
</dbReference>
<comment type="subcellular location">
    <subcellularLocation>
        <location evidence="1">Nucleus</location>
    </subcellularLocation>
</comment>
<evidence type="ECO:0000256" key="5">
    <source>
        <dbReference type="ARBA" id="ARBA00022771"/>
    </source>
</evidence>
<name>A0A6P8F2E3_CLUHA</name>
<evidence type="ECO:0000256" key="9">
    <source>
        <dbReference type="PROSITE-ProRule" id="PRU00042"/>
    </source>
</evidence>
<feature type="compositionally biased region" description="Basic and acidic residues" evidence="11">
    <location>
        <begin position="282"/>
        <end position="300"/>
    </location>
</feature>
<evidence type="ECO:0000256" key="7">
    <source>
        <dbReference type="ARBA" id="ARBA00023125"/>
    </source>
</evidence>
<protein>
    <submittedName>
        <fullName evidence="14">Homeotic protein spalt-major-like isoform X1</fullName>
    </submittedName>
</protein>
<evidence type="ECO:0000313" key="14">
    <source>
        <dbReference type="RefSeq" id="XP_031418944.1"/>
    </source>
</evidence>
<dbReference type="SUPFAM" id="SSF57667">
    <property type="entry name" value="beta-beta-alpha zinc fingers"/>
    <property type="match status" value="2"/>
</dbReference>
<dbReference type="GO" id="GO:0008270">
    <property type="term" value="F:zinc ion binding"/>
    <property type="evidence" value="ECO:0007669"/>
    <property type="project" value="UniProtKB-KW"/>
</dbReference>
<dbReference type="InterPro" id="IPR013087">
    <property type="entry name" value="Znf_C2H2_type"/>
</dbReference>
<dbReference type="PROSITE" id="PS50157">
    <property type="entry name" value="ZINC_FINGER_C2H2_2"/>
    <property type="match status" value="4"/>
</dbReference>
<gene>
    <name evidence="14" type="primary">LOC105903818</name>
</gene>
<dbReference type="FunFam" id="3.30.160.60:FF:000624">
    <property type="entry name" value="zinc finger protein 697"/>
    <property type="match status" value="1"/>
</dbReference>
<dbReference type="PROSITE" id="PS00028">
    <property type="entry name" value="ZINC_FINGER_C2H2_1"/>
    <property type="match status" value="4"/>
</dbReference>
<dbReference type="Pfam" id="PF00096">
    <property type="entry name" value="zf-C2H2"/>
    <property type="match status" value="3"/>
</dbReference>
<proteinExistence type="inferred from homology"/>
<feature type="compositionally biased region" description="Acidic residues" evidence="11">
    <location>
        <begin position="311"/>
        <end position="322"/>
    </location>
</feature>
<feature type="coiled-coil region" evidence="10">
    <location>
        <begin position="36"/>
        <end position="70"/>
    </location>
</feature>
<dbReference type="OrthoDB" id="427030at2759"/>
<evidence type="ECO:0000256" key="3">
    <source>
        <dbReference type="ARBA" id="ARBA00022723"/>
    </source>
</evidence>
<evidence type="ECO:0000256" key="11">
    <source>
        <dbReference type="SAM" id="MobiDB-lite"/>
    </source>
</evidence>
<evidence type="ECO:0000256" key="4">
    <source>
        <dbReference type="ARBA" id="ARBA00022737"/>
    </source>
</evidence>
<feature type="domain" description="C2H2-type" evidence="12">
    <location>
        <begin position="468"/>
        <end position="495"/>
    </location>
</feature>
<feature type="region of interest" description="Disordered" evidence="11">
    <location>
        <begin position="89"/>
        <end position="115"/>
    </location>
</feature>
<keyword evidence="4" id="KW-0677">Repeat</keyword>
<dbReference type="GO" id="GO:0005634">
    <property type="term" value="C:nucleus"/>
    <property type="evidence" value="ECO:0007669"/>
    <property type="project" value="UniProtKB-SubCell"/>
</dbReference>
<evidence type="ECO:0000256" key="6">
    <source>
        <dbReference type="ARBA" id="ARBA00022833"/>
    </source>
</evidence>
<organism evidence="13 14">
    <name type="scientific">Clupea harengus</name>
    <name type="common">Atlantic herring</name>
    <dbReference type="NCBI Taxonomy" id="7950"/>
    <lineage>
        <taxon>Eukaryota</taxon>
        <taxon>Metazoa</taxon>
        <taxon>Chordata</taxon>
        <taxon>Craniata</taxon>
        <taxon>Vertebrata</taxon>
        <taxon>Euteleostomi</taxon>
        <taxon>Actinopterygii</taxon>
        <taxon>Neopterygii</taxon>
        <taxon>Teleostei</taxon>
        <taxon>Clupei</taxon>
        <taxon>Clupeiformes</taxon>
        <taxon>Clupeoidei</taxon>
        <taxon>Clupeidae</taxon>
        <taxon>Clupea</taxon>
    </lineage>
</organism>
<feature type="domain" description="C2H2-type" evidence="12">
    <location>
        <begin position="496"/>
        <end position="521"/>
    </location>
</feature>
<reference evidence="14" key="1">
    <citation type="submission" date="2025-08" db="UniProtKB">
        <authorList>
            <consortium name="RefSeq"/>
        </authorList>
    </citation>
    <scope>IDENTIFICATION</scope>
</reference>